<feature type="transmembrane region" description="Helical" evidence="8">
    <location>
        <begin position="1075"/>
        <end position="1098"/>
    </location>
</feature>
<dbReference type="InterPro" id="IPR020846">
    <property type="entry name" value="MFS_dom"/>
</dbReference>
<evidence type="ECO:0000256" key="2">
    <source>
        <dbReference type="ARBA" id="ARBA00006477"/>
    </source>
</evidence>
<gene>
    <name evidence="10" type="ORF">BN1708_002893</name>
</gene>
<evidence type="ECO:0000259" key="9">
    <source>
        <dbReference type="PROSITE" id="PS50850"/>
    </source>
</evidence>
<feature type="compositionally biased region" description="Basic and acidic residues" evidence="7">
    <location>
        <begin position="1292"/>
        <end position="1301"/>
    </location>
</feature>
<dbReference type="FunFam" id="1.20.1250.20:FF:000088">
    <property type="entry name" value="MFS multidrug transporter, putative"/>
    <property type="match status" value="1"/>
</dbReference>
<dbReference type="Gene3D" id="3.40.50.300">
    <property type="entry name" value="P-loop containing nucleotide triphosphate hydrolases"/>
    <property type="match status" value="1"/>
</dbReference>
<dbReference type="Gene3D" id="1.20.1250.20">
    <property type="entry name" value="MFS general substrate transporter like domains"/>
    <property type="match status" value="1"/>
</dbReference>
<dbReference type="CDD" id="cd00502">
    <property type="entry name" value="DHQase_I"/>
    <property type="match status" value="1"/>
</dbReference>
<organism evidence="10 11">
    <name type="scientific">Verticillium longisporum</name>
    <name type="common">Verticillium dahliae var. longisporum</name>
    <dbReference type="NCBI Taxonomy" id="100787"/>
    <lineage>
        <taxon>Eukaryota</taxon>
        <taxon>Fungi</taxon>
        <taxon>Dikarya</taxon>
        <taxon>Ascomycota</taxon>
        <taxon>Pezizomycotina</taxon>
        <taxon>Sordariomycetes</taxon>
        <taxon>Hypocreomycetidae</taxon>
        <taxon>Glomerellales</taxon>
        <taxon>Plectosphaerellaceae</taxon>
        <taxon>Verticillium</taxon>
    </lineage>
</organism>
<proteinExistence type="inferred from homology"/>
<dbReference type="GO" id="GO:0022857">
    <property type="term" value="F:transmembrane transporter activity"/>
    <property type="evidence" value="ECO:0007669"/>
    <property type="project" value="InterPro"/>
</dbReference>
<dbReference type="InterPro" id="IPR046346">
    <property type="entry name" value="Aminoacid_DH-like_N_sf"/>
</dbReference>
<evidence type="ECO:0000313" key="11">
    <source>
        <dbReference type="Proteomes" id="UP000044602"/>
    </source>
</evidence>
<evidence type="ECO:0000256" key="5">
    <source>
        <dbReference type="ARBA" id="ARBA00022989"/>
    </source>
</evidence>
<dbReference type="CDD" id="cd01065">
    <property type="entry name" value="NAD_bind_Shikimate_DH"/>
    <property type="match status" value="1"/>
</dbReference>
<accession>A0A0G4L3S5</accession>
<dbReference type="Proteomes" id="UP000044602">
    <property type="component" value="Unassembled WGS sequence"/>
</dbReference>
<comment type="similarity">
    <text evidence="3">In the N-terminal section; belongs to the shikimate kinase family.</text>
</comment>
<feature type="transmembrane region" description="Helical" evidence="8">
    <location>
        <begin position="967"/>
        <end position="985"/>
    </location>
</feature>
<dbReference type="InterPro" id="IPR027417">
    <property type="entry name" value="P-loop_NTPase"/>
</dbReference>
<feature type="compositionally biased region" description="Basic and acidic residues" evidence="7">
    <location>
        <begin position="1310"/>
        <end position="1325"/>
    </location>
</feature>
<dbReference type="EMBL" id="CVQH01007779">
    <property type="protein sequence ID" value="CRK16636.1"/>
    <property type="molecule type" value="Genomic_DNA"/>
</dbReference>
<dbReference type="Pfam" id="PF07690">
    <property type="entry name" value="MFS_1"/>
    <property type="match status" value="1"/>
</dbReference>
<dbReference type="GO" id="GO:0003855">
    <property type="term" value="F:3-dehydroquinate dehydratase activity"/>
    <property type="evidence" value="ECO:0007669"/>
    <property type="project" value="InterPro"/>
</dbReference>
<dbReference type="InterPro" id="IPR036259">
    <property type="entry name" value="MFS_trans_sf"/>
</dbReference>
<evidence type="ECO:0000256" key="7">
    <source>
        <dbReference type="SAM" id="MobiDB-lite"/>
    </source>
</evidence>
<dbReference type="InterPro" id="IPR001381">
    <property type="entry name" value="DHquinase_I"/>
</dbReference>
<feature type="region of interest" description="Disordered" evidence="7">
    <location>
        <begin position="29"/>
        <end position="74"/>
    </location>
</feature>
<dbReference type="InterPro" id="IPR036291">
    <property type="entry name" value="NAD(P)-bd_dom_sf"/>
</dbReference>
<comment type="subcellular location">
    <subcellularLocation>
        <location evidence="1">Membrane</location>
        <topology evidence="1">Multi-pass membrane protein</topology>
    </subcellularLocation>
</comment>
<dbReference type="Pfam" id="PF08501">
    <property type="entry name" value="Shikimate_dh_N"/>
    <property type="match status" value="1"/>
</dbReference>
<feature type="transmembrane region" description="Helical" evidence="8">
    <location>
        <begin position="1255"/>
        <end position="1275"/>
    </location>
</feature>
<dbReference type="SUPFAM" id="SSF51735">
    <property type="entry name" value="NAD(P)-binding Rossmann-fold domains"/>
    <property type="match status" value="1"/>
</dbReference>
<keyword evidence="5 8" id="KW-1133">Transmembrane helix</keyword>
<reference evidence="10 11" key="1">
    <citation type="submission" date="2015-05" db="EMBL/GenBank/DDBJ databases">
        <authorList>
            <person name="Wang D.B."/>
            <person name="Wang M."/>
        </authorList>
    </citation>
    <scope>NUCLEOTIDE SEQUENCE [LARGE SCALE GENOMIC DNA]</scope>
    <source>
        <strain evidence="10">VL1</strain>
    </source>
</reference>
<feature type="transmembrane region" description="Helical" evidence="8">
    <location>
        <begin position="1154"/>
        <end position="1175"/>
    </location>
</feature>
<evidence type="ECO:0000256" key="6">
    <source>
        <dbReference type="ARBA" id="ARBA00023136"/>
    </source>
</evidence>
<sequence>MTIAGIKRPLSAVELDGEHGLHRKITRVNGYESDGVGSRSAPERHNGGHSTSISRDISRDSTPGPVLHRPSEPPAFPADVSVVLTGIRGSGKSTLAIIASTAMKRRALDCEKAFQQATGSTSLAYKREHGPVECHRRQAQILREVLTQHAKGCLIVCSWMERAVQSLLRDFARTHPVVHILRDAKAIQEHLKIDDDDKTRNLLNASSAIFRSCSNLEFFNVSESPVEASKTHSPRGSVPSNQKPPAPYLTLKRAERHFLKFLSLVMPTGSIPFIESAFPLASIPTEDRRFTYALSVPLSRLLRDEVDIEDLETGADAIEVVVDDIALAVSKTGQAPTLDSEKANDISRVISYIRRSTVIPIIYHVVLPATTLDSSSLETVYMEYLFHGLRLVPEYLTVDLRLGDYEMSHVVALKRKSKIMAHFTCAAINGPTWHDPVWLSHYHRARSQGCDIVRLIKPVTTIKDNFDVDRFKGQVEALDGRHMPLVAYNSGPRGRHSACMNHVLTSVVSEPRLNNGGAPDDLGQPLITAQQATQALYGSFLFDPMKLYVVGAKVDYSLSPAMHNAALQALGIPHDYRPYSTPTLRGLKDLIEDPSFAGASVGLPFKVEIITLTHSLSRHARAIGAVNTLIPVRRLNPDGTIPEDEKLFNCRNRAGPVRALYGDNTDWVGIRACLRRGLSPANAVRPTSCGLIIGAGGMARAAIYSMLQLGVRNIVVWNRTIANAEKMVSHYTQLLSRRDLPFLSASSEIETRFHVLEKLDEPWPADFRSPTLIVSCIPTHSIGDVPAPNFVAPSAWLESPTGGVLVDLGYKTLDTPILDQYEITEDDCYEELGYSFPNWKKWYILTVIFWVQVSMNFNTSLYSNAIPGISEEFNVSAQAARCGAMIFLVMYAFGCELWAPWSEEFGRWPVLQLSLFLVNIWQLPVALAPNFATIMVGRALGGLSSAGGSVTLGMIADMWESDTQQYAVAYVVFSSVGGSVLGPIVGGFTEEYLHWRWSIWIQLILGGFVQAVHFFTVPETRTTIMMNRIAKKRRKNGTPNIWGPDELVPFRERFSAKEILITWTRPFKMFLTEPIVLVLSLLSGFSDALIFMFIQSFALVYDQWHFSTVAIGLAFIPIGIGYVIAWLLFIPAIKRNIKERRENPNDERAQYESRLWFLLYTAPCLPIGLIGFAWTIQGPPIHWIGSMIFAAIVGIANYAIYMATIDYMICAYGPYSASATGGNGWARDFLAGVLTVPATPFFTNIGASSGRNLEYASTILFCIALLLVLAVYVIYWKGPTLRKRSPFAQKLAEQRDDEGTHQRRLSVYRPPERRRSSVATHEEVPGGRPEMGTRRYSQQNRFFGESRVTPRGTPRGTPSASRANSIARAAR</sequence>
<evidence type="ECO:0000256" key="3">
    <source>
        <dbReference type="ARBA" id="ARBA00009349"/>
    </source>
</evidence>
<dbReference type="GO" id="GO:0004764">
    <property type="term" value="F:shikimate 3-dehydrogenase (NADP+) activity"/>
    <property type="evidence" value="ECO:0007669"/>
    <property type="project" value="InterPro"/>
</dbReference>
<protein>
    <recommendedName>
        <fullName evidence="9">Major facilitator superfamily (MFS) profile domain-containing protein</fullName>
    </recommendedName>
</protein>
<dbReference type="Pfam" id="PF01488">
    <property type="entry name" value="Shikimate_DH"/>
    <property type="match status" value="1"/>
</dbReference>
<feature type="transmembrane region" description="Helical" evidence="8">
    <location>
        <begin position="1104"/>
        <end position="1133"/>
    </location>
</feature>
<feature type="transmembrane region" description="Helical" evidence="8">
    <location>
        <begin position="1225"/>
        <end position="1243"/>
    </location>
</feature>
<keyword evidence="11" id="KW-1185">Reference proteome</keyword>
<dbReference type="Pfam" id="PF01202">
    <property type="entry name" value="SKI"/>
    <property type="match status" value="1"/>
</dbReference>
<evidence type="ECO:0000256" key="4">
    <source>
        <dbReference type="ARBA" id="ARBA00022692"/>
    </source>
</evidence>
<feature type="domain" description="Major facilitator superfamily (MFS) profile" evidence="9">
    <location>
        <begin position="844"/>
        <end position="1282"/>
    </location>
</feature>
<dbReference type="STRING" id="100787.A0A0G4L3S5"/>
<name>A0A0G4L3S5_VERLO</name>
<dbReference type="PROSITE" id="PS50850">
    <property type="entry name" value="MFS"/>
    <property type="match status" value="1"/>
</dbReference>
<evidence type="ECO:0000256" key="1">
    <source>
        <dbReference type="ARBA" id="ARBA00004141"/>
    </source>
</evidence>
<comment type="similarity">
    <text evidence="2">In the 2nd section; belongs to the type-I 3-dehydroquinase family.</text>
</comment>
<feature type="transmembrane region" description="Helical" evidence="8">
    <location>
        <begin position="1181"/>
        <end position="1204"/>
    </location>
</feature>
<dbReference type="InterPro" id="IPR006151">
    <property type="entry name" value="Shikm_DH/Glu-tRNA_Rdtase"/>
</dbReference>
<dbReference type="InterPro" id="IPR011701">
    <property type="entry name" value="MFS"/>
</dbReference>
<dbReference type="SUPFAM" id="SSF52540">
    <property type="entry name" value="P-loop containing nucleoside triphosphate hydrolases"/>
    <property type="match status" value="1"/>
</dbReference>
<dbReference type="SUPFAM" id="SSF103473">
    <property type="entry name" value="MFS general substrate transporter"/>
    <property type="match status" value="1"/>
</dbReference>
<dbReference type="SUPFAM" id="SSF51569">
    <property type="entry name" value="Aldolase"/>
    <property type="match status" value="1"/>
</dbReference>
<evidence type="ECO:0000256" key="8">
    <source>
        <dbReference type="SAM" id="Phobius"/>
    </source>
</evidence>
<keyword evidence="4 8" id="KW-0812">Transmembrane</keyword>
<dbReference type="Pfam" id="PF01487">
    <property type="entry name" value="DHquinase_I"/>
    <property type="match status" value="1"/>
</dbReference>
<keyword evidence="6 8" id="KW-0472">Membrane</keyword>
<dbReference type="FunFam" id="3.40.50.10860:FF:000019">
    <property type="entry name" value="Quinate pathway repressor protein QutR"/>
    <property type="match status" value="1"/>
</dbReference>
<dbReference type="GO" id="GO:0005886">
    <property type="term" value="C:plasma membrane"/>
    <property type="evidence" value="ECO:0007669"/>
    <property type="project" value="TreeGrafter"/>
</dbReference>
<feature type="transmembrane region" description="Helical" evidence="8">
    <location>
        <begin position="931"/>
        <end position="955"/>
    </location>
</feature>
<dbReference type="InterPro" id="IPR013708">
    <property type="entry name" value="Shikimate_DH-bd_N"/>
</dbReference>
<feature type="transmembrane region" description="Helical" evidence="8">
    <location>
        <begin position="997"/>
        <end position="1017"/>
    </location>
</feature>
<dbReference type="PANTHER" id="PTHR23502">
    <property type="entry name" value="MAJOR FACILITATOR SUPERFAMILY"/>
    <property type="match status" value="1"/>
</dbReference>
<feature type="region of interest" description="Disordered" evidence="7">
    <location>
        <begin position="1292"/>
        <end position="1371"/>
    </location>
</feature>
<dbReference type="Gene3D" id="3.40.50.720">
    <property type="entry name" value="NAD(P)-binding Rossmann-like Domain"/>
    <property type="match status" value="1"/>
</dbReference>
<dbReference type="Gene3D" id="3.40.50.10860">
    <property type="entry name" value="Leucine Dehydrogenase, chain A, domain 1"/>
    <property type="match status" value="1"/>
</dbReference>
<dbReference type="PANTHER" id="PTHR23502:SF13">
    <property type="entry name" value="MULTIDRUG TRANSPORTER, PUTATIVE (AFU_ORTHOLOGUE AFUA_2G12550)-RELATED"/>
    <property type="match status" value="1"/>
</dbReference>
<dbReference type="SUPFAM" id="SSF53223">
    <property type="entry name" value="Aminoacid dehydrogenase-like, N-terminal domain"/>
    <property type="match status" value="1"/>
</dbReference>
<dbReference type="Gene3D" id="3.20.20.70">
    <property type="entry name" value="Aldolase class I"/>
    <property type="match status" value="1"/>
</dbReference>
<evidence type="ECO:0000313" key="10">
    <source>
        <dbReference type="EMBL" id="CRK16636.1"/>
    </source>
</evidence>
<dbReference type="InterPro" id="IPR013785">
    <property type="entry name" value="Aldolase_TIM"/>
</dbReference>
<dbReference type="InterPro" id="IPR031322">
    <property type="entry name" value="Shikimate/glucono_kinase"/>
</dbReference>
<feature type="compositionally biased region" description="Low complexity" evidence="7">
    <location>
        <begin position="1359"/>
        <end position="1371"/>
    </location>
</feature>